<dbReference type="SUPFAM" id="SSF46785">
    <property type="entry name" value="Winged helix' DNA-binding domain"/>
    <property type="match status" value="2"/>
</dbReference>
<gene>
    <name evidence="5" type="primary">scpB</name>
    <name evidence="5" type="ORF">ELUCI_v1c08160</name>
</gene>
<sequence>MMHKNKLMAIIEGLLFLYGDEGIALTDLENVLENEKPSEIKGAIKALEEKYYEDESSAFSIQKFSTNKYRLQTKTTLHEWFAKLEDINIQTKLSMSAIEVLSIVAYKGPISKAEIDNIRGVDSTYQIYKLKDRHLIRSVGKTEGTRANLYAITENFFKLFNLNGGKELLPQISDDELAHEVEVKKEHHKSSGSSIFATDDDNQNMEELFGDH</sequence>
<evidence type="ECO:0000256" key="1">
    <source>
        <dbReference type="ARBA" id="ARBA00022490"/>
    </source>
</evidence>
<dbReference type="PANTHER" id="PTHR34298">
    <property type="entry name" value="SEGREGATION AND CONDENSATION PROTEIN B"/>
    <property type="match status" value="1"/>
</dbReference>
<protein>
    <submittedName>
        <fullName evidence="5">Chromosome condensation and segregation factor B</fullName>
    </submittedName>
</protein>
<evidence type="ECO:0000313" key="6">
    <source>
        <dbReference type="Proteomes" id="UP000237865"/>
    </source>
</evidence>
<evidence type="ECO:0000256" key="3">
    <source>
        <dbReference type="ARBA" id="ARBA00022829"/>
    </source>
</evidence>
<dbReference type="EMBL" id="PHNE01000004">
    <property type="protein sequence ID" value="PPE05280.1"/>
    <property type="molecule type" value="Genomic_DNA"/>
</dbReference>
<comment type="caution">
    <text evidence="5">The sequence shown here is derived from an EMBL/GenBank/DDBJ whole genome shotgun (WGS) entry which is preliminary data.</text>
</comment>
<dbReference type="InterPro" id="IPR036388">
    <property type="entry name" value="WH-like_DNA-bd_sf"/>
</dbReference>
<dbReference type="RefSeq" id="WP_240005810.1">
    <property type="nucleotide sequence ID" value="NZ_PHNE01000004.1"/>
</dbReference>
<dbReference type="STRING" id="1399797.GCA_000518285_00342"/>
<dbReference type="Gene3D" id="1.10.10.10">
    <property type="entry name" value="Winged helix-like DNA-binding domain superfamily/Winged helix DNA-binding domain"/>
    <property type="match status" value="2"/>
</dbReference>
<dbReference type="Proteomes" id="UP000237865">
    <property type="component" value="Unassembled WGS sequence"/>
</dbReference>
<keyword evidence="2" id="KW-0132">Cell division</keyword>
<name>A0A2S5RD93_9MOLU</name>
<evidence type="ECO:0000256" key="2">
    <source>
        <dbReference type="ARBA" id="ARBA00022618"/>
    </source>
</evidence>
<reference evidence="5 6" key="1">
    <citation type="submission" date="2017-11" db="EMBL/GenBank/DDBJ databases">
        <title>Genome sequence of Entomoplasma lucivorax PIPN-2 (ATCC 49196).</title>
        <authorList>
            <person name="Lo W.-S."/>
            <person name="Gasparich G.E."/>
            <person name="Kuo C.-H."/>
        </authorList>
    </citation>
    <scope>NUCLEOTIDE SEQUENCE [LARGE SCALE GENOMIC DNA]</scope>
    <source>
        <strain evidence="5 6">PIPN-2</strain>
    </source>
</reference>
<dbReference type="InterPro" id="IPR036390">
    <property type="entry name" value="WH_DNA-bd_sf"/>
</dbReference>
<keyword evidence="1" id="KW-0963">Cytoplasm</keyword>
<accession>A0A2S5RD93</accession>
<keyword evidence="6" id="KW-1185">Reference proteome</keyword>
<evidence type="ECO:0000256" key="4">
    <source>
        <dbReference type="ARBA" id="ARBA00023306"/>
    </source>
</evidence>
<dbReference type="AlphaFoldDB" id="A0A2S5RD93"/>
<proteinExistence type="predicted"/>
<dbReference type="PANTHER" id="PTHR34298:SF2">
    <property type="entry name" value="SEGREGATION AND CONDENSATION PROTEIN B"/>
    <property type="match status" value="1"/>
</dbReference>
<keyword evidence="4" id="KW-0131">Cell cycle</keyword>
<dbReference type="InterPro" id="IPR005234">
    <property type="entry name" value="ScpB_csome_segregation"/>
</dbReference>
<dbReference type="Pfam" id="PF04079">
    <property type="entry name" value="SMC_ScpB"/>
    <property type="match status" value="1"/>
</dbReference>
<dbReference type="NCBIfam" id="TIGR00281">
    <property type="entry name" value="SMC-Scp complex subunit ScpB"/>
    <property type="match status" value="1"/>
</dbReference>
<evidence type="ECO:0000313" key="5">
    <source>
        <dbReference type="EMBL" id="PPE05280.1"/>
    </source>
</evidence>
<dbReference type="PIRSF" id="PIRSF019345">
    <property type="entry name" value="ScpB"/>
    <property type="match status" value="1"/>
</dbReference>
<dbReference type="GO" id="GO:0051304">
    <property type="term" value="P:chromosome separation"/>
    <property type="evidence" value="ECO:0007669"/>
    <property type="project" value="InterPro"/>
</dbReference>
<dbReference type="GO" id="GO:0051301">
    <property type="term" value="P:cell division"/>
    <property type="evidence" value="ECO:0007669"/>
    <property type="project" value="UniProtKB-KW"/>
</dbReference>
<keyword evidence="3" id="KW-0159">Chromosome partition</keyword>
<organism evidence="5 6">
    <name type="scientific">Williamsoniiplasma lucivorax</name>
    <dbReference type="NCBI Taxonomy" id="209274"/>
    <lineage>
        <taxon>Bacteria</taxon>
        <taxon>Bacillati</taxon>
        <taxon>Mycoplasmatota</taxon>
        <taxon>Mollicutes</taxon>
        <taxon>Entomoplasmatales</taxon>
        <taxon>Williamsoniiplasma</taxon>
    </lineage>
</organism>